<dbReference type="InterPro" id="IPR010810">
    <property type="entry name" value="Flagellin_hook_IN_motif"/>
</dbReference>
<dbReference type="Pfam" id="PF07196">
    <property type="entry name" value="Flagellin_IN"/>
    <property type="match status" value="1"/>
</dbReference>
<dbReference type="PANTHER" id="PTHR42792:SF1">
    <property type="entry name" value="FLAGELLAR HOOK-ASSOCIATED PROTEIN 3"/>
    <property type="match status" value="1"/>
</dbReference>
<dbReference type="InterPro" id="IPR046358">
    <property type="entry name" value="Flagellin_C"/>
</dbReference>
<dbReference type="EMBL" id="CP001940">
    <property type="protein sequence ID" value="ADH87009.1"/>
    <property type="molecule type" value="Genomic_DNA"/>
</dbReference>
<dbReference type="GO" id="GO:0071973">
    <property type="term" value="P:bacterial-type flagellum-dependent cell motility"/>
    <property type="evidence" value="ECO:0007669"/>
    <property type="project" value="InterPro"/>
</dbReference>
<dbReference type="RefSeq" id="WP_013164523.1">
    <property type="nucleotide sequence ID" value="NC_014216.1"/>
</dbReference>
<name>D6Z722_DESAT</name>
<dbReference type="OrthoDB" id="9758307at2"/>
<dbReference type="GO" id="GO:0009424">
    <property type="term" value="C:bacterial-type flagellum hook"/>
    <property type="evidence" value="ECO:0007669"/>
    <property type="project" value="InterPro"/>
</dbReference>
<dbReference type="STRING" id="589865.DaAHT2_2344"/>
<dbReference type="PANTHER" id="PTHR42792">
    <property type="entry name" value="FLAGELLIN"/>
    <property type="match status" value="1"/>
</dbReference>
<accession>D6Z722</accession>
<dbReference type="HOGENOM" id="CLU_302996_0_0_7"/>
<dbReference type="SUPFAM" id="SSF64518">
    <property type="entry name" value="Phase 1 flagellin"/>
    <property type="match status" value="2"/>
</dbReference>
<gene>
    <name evidence="6" type="ordered locus">DaAHT2_2344</name>
</gene>
<keyword evidence="3" id="KW-0975">Bacterial flagellum</keyword>
<dbReference type="eggNOG" id="COG1344">
    <property type="taxonomic scope" value="Bacteria"/>
</dbReference>
<dbReference type="AlphaFoldDB" id="D6Z722"/>
<evidence type="ECO:0000256" key="2">
    <source>
        <dbReference type="ARBA" id="ARBA00005709"/>
    </source>
</evidence>
<dbReference type="Pfam" id="PF00700">
    <property type="entry name" value="Flagellin_C"/>
    <property type="match status" value="1"/>
</dbReference>
<sequence>MRVTMQSIYNNILTNLNKVNSDMNRINQQISSGKLMSKISDNPVNLVNALGLRTNLSEIGQYQRNINYGNTIISASETALTETKDLVMRAKTLAIQAANAPMTAENRENAAMEVKNLWEQAIILANSAVNGKHIFGGFRTIGYTPAEPTPFVKGAMDGYFVNGADPAPQGISGPLTSDQISGGTLTTDDLQINGQDLVTLLQEAEYPGLNGDDDLALNNPATLGLEMANADALAAALNEVGDITGVTASLTTLTAGAAANAEGGNGGETMLQSINGVNFAVVVPDGASAADVAELTVAAINNITELTGVAARVGDGDNGGALNSVVLYNLNPGDESDIEVGPLTNANANTGLAAGAYTVNNGNTGSISLSGAESFTITTSGAANDPPDDTILEMIGLHGGGWGFADLPDDGVLRYGPSLQEGDLLINGKPVTTAADEHSTIYADASAAAKAAAINGGNYGVTAEVTPASVIAGTAVNSGHAGVSRHIDFNGMDVEEGATYTLTINNQDFAYEAQVGDDLDAVIAGLATAVSADYPVAVDGTELTIVSGAGTGDITFAAADADGDKLAVKAVSIDQPHRTRLSENDLVINGISIFDEPATIQEGDADNTLIRAINAKTEETGVTAGRDQDGKLILTAVDGRNVHVQTSAQGHYATGFSGDQVHFGSVRLWSDQPFRLESGQVGEDDAAIDVGFAALGLSEPTGHDDRLEDGVMQVRTIHRDNDYVRYAGDRNNDIAIKVGQHSTIDISKNGFDAIYDTGVFSILKDLEQFLKGEGFRTATSAAQAGDIHATLGSGETGLELEERIQAGSFKVAVTDHHQVPPQERVITIQVDPANDTLNDIAQRLNGIPGLNAHWDDSGYLQLNSSDERYSFDLKEDTSGLLNATGLEFDNIQTSGLQKSIGDLEGLLNELTNQIADFGARANRMEVQNNIYMNLKLATAENLSELEDTDMIKAIMELKAKEVAYEAALSAAARTMQLSLVNFL</sequence>
<dbReference type="Gene3D" id="1.20.1330.10">
    <property type="entry name" value="f41 fragment of flagellin, N-terminal domain"/>
    <property type="match status" value="2"/>
</dbReference>
<evidence type="ECO:0000256" key="3">
    <source>
        <dbReference type="ARBA" id="ARBA00023143"/>
    </source>
</evidence>
<dbReference type="InParanoid" id="D6Z722"/>
<dbReference type="Gene3D" id="3.30.70.2120">
    <property type="match status" value="1"/>
</dbReference>
<organism evidence="6 7">
    <name type="scientific">Desulfurivibrio alkaliphilus (strain DSM 19089 / UNIQEM U267 / AHT2)</name>
    <dbReference type="NCBI Taxonomy" id="589865"/>
    <lineage>
        <taxon>Bacteria</taxon>
        <taxon>Pseudomonadati</taxon>
        <taxon>Thermodesulfobacteriota</taxon>
        <taxon>Desulfobulbia</taxon>
        <taxon>Desulfobulbales</taxon>
        <taxon>Desulfobulbaceae</taxon>
        <taxon>Desulfurivibrio</taxon>
    </lineage>
</organism>
<dbReference type="Proteomes" id="UP000001508">
    <property type="component" value="Chromosome"/>
</dbReference>
<dbReference type="Pfam" id="PF00669">
    <property type="entry name" value="Flagellin_N"/>
    <property type="match status" value="1"/>
</dbReference>
<dbReference type="InterPro" id="IPR001492">
    <property type="entry name" value="Flagellin"/>
</dbReference>
<protein>
    <submittedName>
        <fullName evidence="6">Flagellin hook IN repeat protein</fullName>
    </submittedName>
</protein>
<evidence type="ECO:0000313" key="6">
    <source>
        <dbReference type="EMBL" id="ADH87009.1"/>
    </source>
</evidence>
<dbReference type="InterPro" id="IPR013384">
    <property type="entry name" value="Flagell_FlgL"/>
</dbReference>
<comment type="similarity">
    <text evidence="2">Belongs to the bacterial flagellin family.</text>
</comment>
<reference evidence="7" key="1">
    <citation type="submission" date="2010-02" db="EMBL/GenBank/DDBJ databases">
        <title>Complete sequence of Desulfurivibrio alkaliphilus AHT2.</title>
        <authorList>
            <consortium name="US DOE Joint Genome Institute"/>
            <person name="Pitluck S."/>
            <person name="Chertkov O."/>
            <person name="Detter J.C."/>
            <person name="Han C."/>
            <person name="Tapia R."/>
            <person name="Larimer F."/>
            <person name="Land M."/>
            <person name="Hauser L."/>
            <person name="Kyrpides N."/>
            <person name="Mikhailova N."/>
            <person name="Sorokin D.Y."/>
            <person name="Muyzer G."/>
            <person name="Woyke T."/>
        </authorList>
    </citation>
    <scope>NUCLEOTIDE SEQUENCE [LARGE SCALE GENOMIC DNA]</scope>
    <source>
        <strain evidence="7">DSM 19089 / UNIQEM U267 / AHT2</strain>
    </source>
</reference>
<dbReference type="NCBIfam" id="TIGR02550">
    <property type="entry name" value="flagell_flgL"/>
    <property type="match status" value="1"/>
</dbReference>
<feature type="domain" description="Flagellin N-terminal" evidence="4">
    <location>
        <begin position="6"/>
        <end position="138"/>
    </location>
</feature>
<evidence type="ECO:0000256" key="1">
    <source>
        <dbReference type="ARBA" id="ARBA00004365"/>
    </source>
</evidence>
<keyword evidence="7" id="KW-1185">Reference proteome</keyword>
<dbReference type="KEGG" id="dak:DaAHT2_2344"/>
<evidence type="ECO:0000313" key="7">
    <source>
        <dbReference type="Proteomes" id="UP000001508"/>
    </source>
</evidence>
<keyword evidence="6" id="KW-0969">Cilium</keyword>
<keyword evidence="6" id="KW-0966">Cell projection</keyword>
<keyword evidence="6" id="KW-0282">Flagellum</keyword>
<comment type="subcellular location">
    <subcellularLocation>
        <location evidence="1">Bacterial flagellum</location>
    </subcellularLocation>
</comment>
<evidence type="ECO:0000259" key="5">
    <source>
        <dbReference type="Pfam" id="PF00700"/>
    </source>
</evidence>
<dbReference type="InterPro" id="IPR001029">
    <property type="entry name" value="Flagellin_N"/>
</dbReference>
<evidence type="ECO:0000259" key="4">
    <source>
        <dbReference type="Pfam" id="PF00669"/>
    </source>
</evidence>
<feature type="domain" description="Flagellin C-terminal" evidence="5">
    <location>
        <begin position="903"/>
        <end position="983"/>
    </location>
</feature>
<proteinExistence type="inferred from homology"/>
<dbReference type="GO" id="GO:0005198">
    <property type="term" value="F:structural molecule activity"/>
    <property type="evidence" value="ECO:0007669"/>
    <property type="project" value="InterPro"/>
</dbReference>